<evidence type="ECO:0000256" key="1">
    <source>
        <dbReference type="ARBA" id="ARBA00004651"/>
    </source>
</evidence>
<evidence type="ECO:0000313" key="7">
    <source>
        <dbReference type="EMBL" id="MEW9853690.1"/>
    </source>
</evidence>
<dbReference type="InterPro" id="IPR001123">
    <property type="entry name" value="LeuE-type"/>
</dbReference>
<name>A0ABV3R6Z4_9SPHN</name>
<dbReference type="Proteomes" id="UP001556118">
    <property type="component" value="Unassembled WGS sequence"/>
</dbReference>
<dbReference type="EMBL" id="JBFNXR010000012">
    <property type="protein sequence ID" value="MEW9853690.1"/>
    <property type="molecule type" value="Genomic_DNA"/>
</dbReference>
<feature type="transmembrane region" description="Helical" evidence="6">
    <location>
        <begin position="167"/>
        <end position="188"/>
    </location>
</feature>
<keyword evidence="8" id="KW-1185">Reference proteome</keyword>
<sequence length="190" mass="19871">MMDQAVFLAAILALLCAPGPTNTLVALAGAQGGMRRVLGLLPAEVAGYLTAILPLVLAGDALFMRWPALVVAIKAAAAAWVLLLAAKLWRTGTLRHDTLAVSARRIYLTTSLNPKALVVAFALLPSPSTKLFAYQLLLFCAVVPAVGLGWGALGATLQDRSRSRMPLIHRAAALWLTAVSCSLAANAFSA</sequence>
<protein>
    <recommendedName>
        <fullName evidence="9">Threonine/homoserine/homoserine lactone efflux protein</fullName>
    </recommendedName>
</protein>
<feature type="transmembrane region" description="Helical" evidence="6">
    <location>
        <begin position="132"/>
        <end position="155"/>
    </location>
</feature>
<keyword evidence="3 6" id="KW-0812">Transmembrane</keyword>
<proteinExistence type="predicted"/>
<evidence type="ECO:0000256" key="5">
    <source>
        <dbReference type="ARBA" id="ARBA00023136"/>
    </source>
</evidence>
<keyword evidence="5 6" id="KW-0472">Membrane</keyword>
<evidence type="ECO:0000313" key="8">
    <source>
        <dbReference type="Proteomes" id="UP001556118"/>
    </source>
</evidence>
<evidence type="ECO:0000256" key="2">
    <source>
        <dbReference type="ARBA" id="ARBA00022475"/>
    </source>
</evidence>
<evidence type="ECO:0008006" key="9">
    <source>
        <dbReference type="Google" id="ProtNLM"/>
    </source>
</evidence>
<reference evidence="7 8" key="1">
    <citation type="submission" date="2024-06" db="EMBL/GenBank/DDBJ databases">
        <title>Novosphingobium rhizovicinus M1R2S20.</title>
        <authorList>
            <person name="Sun J.-Q."/>
        </authorList>
    </citation>
    <scope>NUCLEOTIDE SEQUENCE [LARGE SCALE GENOMIC DNA]</scope>
    <source>
        <strain evidence="7 8">M1R2S20</strain>
    </source>
</reference>
<dbReference type="PANTHER" id="PTHR30086:SF20">
    <property type="entry name" value="ARGININE EXPORTER PROTEIN ARGO-RELATED"/>
    <property type="match status" value="1"/>
</dbReference>
<evidence type="ECO:0000256" key="6">
    <source>
        <dbReference type="SAM" id="Phobius"/>
    </source>
</evidence>
<accession>A0ABV3R6Z4</accession>
<feature type="transmembrane region" description="Helical" evidence="6">
    <location>
        <begin position="63"/>
        <end position="85"/>
    </location>
</feature>
<organism evidence="7 8">
    <name type="scientific">Novosphingobium rhizovicinum</name>
    <dbReference type="NCBI Taxonomy" id="3228928"/>
    <lineage>
        <taxon>Bacteria</taxon>
        <taxon>Pseudomonadati</taxon>
        <taxon>Pseudomonadota</taxon>
        <taxon>Alphaproteobacteria</taxon>
        <taxon>Sphingomonadales</taxon>
        <taxon>Sphingomonadaceae</taxon>
        <taxon>Novosphingobium</taxon>
    </lineage>
</organism>
<evidence type="ECO:0000256" key="4">
    <source>
        <dbReference type="ARBA" id="ARBA00022989"/>
    </source>
</evidence>
<keyword evidence="4 6" id="KW-1133">Transmembrane helix</keyword>
<gene>
    <name evidence="7" type="ORF">ABUH87_00580</name>
</gene>
<evidence type="ECO:0000256" key="3">
    <source>
        <dbReference type="ARBA" id="ARBA00022692"/>
    </source>
</evidence>
<comment type="subcellular location">
    <subcellularLocation>
        <location evidence="1">Cell membrane</location>
        <topology evidence="1">Multi-pass membrane protein</topology>
    </subcellularLocation>
</comment>
<dbReference type="RefSeq" id="WP_367767861.1">
    <property type="nucleotide sequence ID" value="NZ_JBFNXR010000012.1"/>
</dbReference>
<dbReference type="PANTHER" id="PTHR30086">
    <property type="entry name" value="ARGININE EXPORTER PROTEIN ARGO"/>
    <property type="match status" value="1"/>
</dbReference>
<keyword evidence="2" id="KW-1003">Cell membrane</keyword>
<comment type="caution">
    <text evidence="7">The sequence shown here is derived from an EMBL/GenBank/DDBJ whole genome shotgun (WGS) entry which is preliminary data.</text>
</comment>